<keyword evidence="6 7" id="KW-0472">Membrane</keyword>
<accession>A0A7J0FX80</accession>
<protein>
    <submittedName>
        <fullName evidence="9">Auxin-responsive family protein</fullName>
    </submittedName>
</protein>
<keyword evidence="4" id="KW-0249">Electron transport</keyword>
<keyword evidence="2" id="KW-0813">Transport</keyword>
<evidence type="ECO:0000256" key="5">
    <source>
        <dbReference type="ARBA" id="ARBA00022989"/>
    </source>
</evidence>
<evidence type="ECO:0000256" key="1">
    <source>
        <dbReference type="ARBA" id="ARBA00004370"/>
    </source>
</evidence>
<evidence type="ECO:0000313" key="9">
    <source>
        <dbReference type="EMBL" id="GFZ03286.1"/>
    </source>
</evidence>
<feature type="transmembrane region" description="Helical" evidence="7">
    <location>
        <begin position="302"/>
        <end position="323"/>
    </location>
</feature>
<evidence type="ECO:0000256" key="6">
    <source>
        <dbReference type="ARBA" id="ARBA00023136"/>
    </source>
</evidence>
<feature type="transmembrane region" description="Helical" evidence="7">
    <location>
        <begin position="477"/>
        <end position="497"/>
    </location>
</feature>
<evidence type="ECO:0000256" key="2">
    <source>
        <dbReference type="ARBA" id="ARBA00022448"/>
    </source>
</evidence>
<feature type="domain" description="Cytochrome b561" evidence="8">
    <location>
        <begin position="127"/>
        <end position="329"/>
    </location>
</feature>
<evidence type="ECO:0000256" key="7">
    <source>
        <dbReference type="SAM" id="Phobius"/>
    </source>
</evidence>
<keyword evidence="3 7" id="KW-0812">Transmembrane</keyword>
<dbReference type="Proteomes" id="UP000585474">
    <property type="component" value="Unassembled WGS sequence"/>
</dbReference>
<gene>
    <name evidence="9" type="ORF">Acr_15g0018940</name>
</gene>
<evidence type="ECO:0000259" key="8">
    <source>
        <dbReference type="PROSITE" id="PS50939"/>
    </source>
</evidence>
<dbReference type="GO" id="GO:0016020">
    <property type="term" value="C:membrane"/>
    <property type="evidence" value="ECO:0007669"/>
    <property type="project" value="UniProtKB-SubCell"/>
</dbReference>
<feature type="transmembrane region" description="Helical" evidence="7">
    <location>
        <begin position="503"/>
        <end position="524"/>
    </location>
</feature>
<feature type="transmembrane region" description="Helical" evidence="7">
    <location>
        <begin position="279"/>
        <end position="296"/>
    </location>
</feature>
<dbReference type="InterPro" id="IPR006593">
    <property type="entry name" value="Cyt_b561/ferric_Rdtase_TM"/>
</dbReference>
<feature type="transmembrane region" description="Helical" evidence="7">
    <location>
        <begin position="201"/>
        <end position="227"/>
    </location>
</feature>
<dbReference type="CDD" id="cd08760">
    <property type="entry name" value="Cyt_b561_FRRS1_like"/>
    <property type="match status" value="2"/>
</dbReference>
<keyword evidence="10" id="KW-1185">Reference proteome</keyword>
<evidence type="ECO:0000313" key="10">
    <source>
        <dbReference type="Proteomes" id="UP000585474"/>
    </source>
</evidence>
<feature type="transmembrane region" description="Helical" evidence="7">
    <location>
        <begin position="239"/>
        <end position="258"/>
    </location>
</feature>
<comment type="caution">
    <text evidence="9">The sequence shown here is derived from an EMBL/GenBank/DDBJ whole genome shotgun (WGS) entry which is preliminary data.</text>
</comment>
<dbReference type="Gene3D" id="1.20.120.1770">
    <property type="match status" value="1"/>
</dbReference>
<dbReference type="PANTHER" id="PTHR23130:SF174">
    <property type="entry name" value="CYTOCHROME B561 AND DOMON DOMAIN-CONTAINING PROTEIN"/>
    <property type="match status" value="1"/>
</dbReference>
<proteinExistence type="predicted"/>
<dbReference type="AlphaFoldDB" id="A0A7J0FX80"/>
<dbReference type="SMART" id="SM00665">
    <property type="entry name" value="B561"/>
    <property type="match status" value="1"/>
</dbReference>
<dbReference type="Pfam" id="PF04526">
    <property type="entry name" value="DUF568"/>
    <property type="match status" value="2"/>
</dbReference>
<dbReference type="InterPro" id="IPR045265">
    <property type="entry name" value="AIR12_DOMON"/>
</dbReference>
<comment type="subcellular location">
    <subcellularLocation>
        <location evidence="1">Membrane</location>
    </subcellularLocation>
</comment>
<dbReference type="PANTHER" id="PTHR23130">
    <property type="entry name" value="CYTOCHROME B561 AND DOMON DOMAIN-CONTAINING PROTEIN"/>
    <property type="match status" value="1"/>
</dbReference>
<organism evidence="9 10">
    <name type="scientific">Actinidia rufa</name>
    <dbReference type="NCBI Taxonomy" id="165716"/>
    <lineage>
        <taxon>Eukaryota</taxon>
        <taxon>Viridiplantae</taxon>
        <taxon>Streptophyta</taxon>
        <taxon>Embryophyta</taxon>
        <taxon>Tracheophyta</taxon>
        <taxon>Spermatophyta</taxon>
        <taxon>Magnoliopsida</taxon>
        <taxon>eudicotyledons</taxon>
        <taxon>Gunneridae</taxon>
        <taxon>Pentapetalae</taxon>
        <taxon>asterids</taxon>
        <taxon>Ericales</taxon>
        <taxon>Actinidiaceae</taxon>
        <taxon>Actinidia</taxon>
    </lineage>
</organism>
<dbReference type="OrthoDB" id="2419613at2759"/>
<evidence type="ECO:0000256" key="3">
    <source>
        <dbReference type="ARBA" id="ARBA00022692"/>
    </source>
</evidence>
<keyword evidence="5 7" id="KW-1133">Transmembrane helix</keyword>
<name>A0A7J0FX80_9ERIC</name>
<sequence length="541" mass="59030">MHRSSDTKLVPPLDSQAIVKNPRNRLQAHGNHFAQMGGVGHQSHVSTHGGTQAIVAYQKPDGTMTIYTSPVNGYRTQLQEGELSFPVSDLSASYSNDEIIVFATLEVPDNTFALNHVWQDGPMNGNSLGMHDLSGSHLQSMGTLNITSGQTLASHGGDSNTVLKISHGVLNTVSWGIMMPLGFMAARYLKAVGPSTDPLWFYLHIALQLPGYIIGMAGGATGLLLLLRKSSGIRQPCHMGIGILLFCLGLLQVSALIFRPAKDHKYRYIWNRFHHGTGYTVLLLGFANIWIGFSILEPAMGWVIAYGVIFGAIVLSSVVLEVWKKLRRDGKTDAAHEVTLSVNEVGTPNSLHPSGWRGASIPRLIAWWGELNFAVYDLSATFANNEIIVFATLEFPDNSSTLNHVWQDGLIDGNSLGLHDLFGSHLRSMGSLNLPSGEALASHGGDSNTVHKIVSALVFRPAKDHKYRYIWNRFHHGIGYTVLLLGIANIWIGFGILKLAMGWVIAYGDIFRALVLSSVVLQVWKKLTRDGKTCGAHEVTG</sequence>
<dbReference type="PROSITE" id="PS50939">
    <property type="entry name" value="CYTOCHROME_B561"/>
    <property type="match status" value="1"/>
</dbReference>
<evidence type="ECO:0000256" key="4">
    <source>
        <dbReference type="ARBA" id="ARBA00022982"/>
    </source>
</evidence>
<reference evidence="9 10" key="1">
    <citation type="submission" date="2019-07" db="EMBL/GenBank/DDBJ databases">
        <title>De Novo Assembly of kiwifruit Actinidia rufa.</title>
        <authorList>
            <person name="Sugita-Konishi S."/>
            <person name="Sato K."/>
            <person name="Mori E."/>
            <person name="Abe Y."/>
            <person name="Kisaki G."/>
            <person name="Hamano K."/>
            <person name="Suezawa K."/>
            <person name="Otani M."/>
            <person name="Fukuda T."/>
            <person name="Manabe T."/>
            <person name="Gomi K."/>
            <person name="Tabuchi M."/>
            <person name="Akimitsu K."/>
            <person name="Kataoka I."/>
        </authorList>
    </citation>
    <scope>NUCLEOTIDE SEQUENCE [LARGE SCALE GENOMIC DNA]</scope>
    <source>
        <strain evidence="10">cv. Fuchu</strain>
    </source>
</reference>
<dbReference type="EMBL" id="BJWL01000015">
    <property type="protein sequence ID" value="GFZ03286.1"/>
    <property type="molecule type" value="Genomic_DNA"/>
</dbReference>